<proteinExistence type="predicted"/>
<dbReference type="GO" id="GO:0016740">
    <property type="term" value="F:transferase activity"/>
    <property type="evidence" value="ECO:0007669"/>
    <property type="project" value="UniProtKB-KW"/>
</dbReference>
<sequence length="452" mass="47588">MTSEELAPVVPLRPMPGAVPGSGTWCCELDLADAAPPHGVVPLGAHGLARALVRLHGEPLGYLTAPVGPHGVDEAALRARARTVFAEAIADHLDAEGLAVAAVDVPAGAPLPPAAAGCPNHVASDVRVTVVVCTRDRAAVLAGCLERLRALTHPNLEILVVDNAPTDDSTRAVVAAARERDDRVRHVVEPRPGLSAARNRGLAEARGAVLAYTDDDVAVDPDWVQGVLRGFGRGPAVVCVTGLVCTAAVDTPAEEYFDARTALWSTRCTPELFDLAEHRRDDPLYPYAPGLFGTGANLSFDRQVLLDLGGFDEALGAGTLTRGGEDLDVFVRVLRAGHGIAYEPAAVVWHHHRADDAALLRQLYGYGTGLSAYLTKCLLQGGTRGEVLRRVLPGLRRRRRIAVETGERLGGGSGRAPAGAARRELLGVAAGPVLYLRARWRARAASSVGPGR</sequence>
<dbReference type="InterPro" id="IPR029044">
    <property type="entry name" value="Nucleotide-diphossugar_trans"/>
</dbReference>
<dbReference type="PANTHER" id="PTHR43685:SF2">
    <property type="entry name" value="GLYCOSYLTRANSFERASE 2-LIKE DOMAIN-CONTAINING PROTEIN"/>
    <property type="match status" value="1"/>
</dbReference>
<dbReference type="PANTHER" id="PTHR43685">
    <property type="entry name" value="GLYCOSYLTRANSFERASE"/>
    <property type="match status" value="1"/>
</dbReference>
<accession>A0A562IWR4</accession>
<evidence type="ECO:0000259" key="1">
    <source>
        <dbReference type="Pfam" id="PF00535"/>
    </source>
</evidence>
<dbReference type="CDD" id="cd00761">
    <property type="entry name" value="Glyco_tranf_GTA_type"/>
    <property type="match status" value="1"/>
</dbReference>
<gene>
    <name evidence="2" type="ORF">JD78_03888</name>
</gene>
<evidence type="ECO:0000313" key="3">
    <source>
        <dbReference type="Proteomes" id="UP000321490"/>
    </source>
</evidence>
<dbReference type="AlphaFoldDB" id="A0A562IWR4"/>
<evidence type="ECO:0000313" key="2">
    <source>
        <dbReference type="EMBL" id="TWH75332.1"/>
    </source>
</evidence>
<keyword evidence="2" id="KW-0808">Transferase</keyword>
<dbReference type="EMBL" id="VLKF01000001">
    <property type="protein sequence ID" value="TWH75332.1"/>
    <property type="molecule type" value="Genomic_DNA"/>
</dbReference>
<comment type="caution">
    <text evidence="2">The sequence shown here is derived from an EMBL/GenBank/DDBJ whole genome shotgun (WGS) entry which is preliminary data.</text>
</comment>
<feature type="domain" description="Glycosyltransferase 2-like" evidence="1">
    <location>
        <begin position="129"/>
        <end position="246"/>
    </location>
</feature>
<organism evidence="2 3">
    <name type="scientific">Modestobacter roseus</name>
    <dbReference type="NCBI Taxonomy" id="1181884"/>
    <lineage>
        <taxon>Bacteria</taxon>
        <taxon>Bacillati</taxon>
        <taxon>Actinomycetota</taxon>
        <taxon>Actinomycetes</taxon>
        <taxon>Geodermatophilales</taxon>
        <taxon>Geodermatophilaceae</taxon>
        <taxon>Modestobacter</taxon>
    </lineage>
</organism>
<protein>
    <submittedName>
        <fullName evidence="2">GT2 family glycosyltransferase</fullName>
    </submittedName>
</protein>
<dbReference type="RefSeq" id="WP_228395087.1">
    <property type="nucleotide sequence ID" value="NZ_ML762487.1"/>
</dbReference>
<dbReference type="Gene3D" id="3.90.550.10">
    <property type="entry name" value="Spore Coat Polysaccharide Biosynthesis Protein SpsA, Chain A"/>
    <property type="match status" value="1"/>
</dbReference>
<dbReference type="InterPro" id="IPR001173">
    <property type="entry name" value="Glyco_trans_2-like"/>
</dbReference>
<name>A0A562IWR4_9ACTN</name>
<dbReference type="Proteomes" id="UP000321490">
    <property type="component" value="Unassembled WGS sequence"/>
</dbReference>
<dbReference type="Pfam" id="PF00535">
    <property type="entry name" value="Glycos_transf_2"/>
    <property type="match status" value="1"/>
</dbReference>
<keyword evidence="3" id="KW-1185">Reference proteome</keyword>
<dbReference type="SUPFAM" id="SSF53448">
    <property type="entry name" value="Nucleotide-diphospho-sugar transferases"/>
    <property type="match status" value="1"/>
</dbReference>
<dbReference type="InterPro" id="IPR050834">
    <property type="entry name" value="Glycosyltransf_2"/>
</dbReference>
<reference evidence="2 3" key="1">
    <citation type="submission" date="2019-07" db="EMBL/GenBank/DDBJ databases">
        <title>R&amp;d 2014.</title>
        <authorList>
            <person name="Klenk H.-P."/>
        </authorList>
    </citation>
    <scope>NUCLEOTIDE SEQUENCE [LARGE SCALE GENOMIC DNA]</scope>
    <source>
        <strain evidence="2 3">DSM 45764</strain>
    </source>
</reference>